<sequence>MLILDCSSRTQALHTLSAGFGCPPEKLKKVLLSLDLESIYELNPRQLVDAPQYLREYVCAELGEPGPFTRALWFHGTRTFAGNTFPAGLLALNQSESLAMKMLLDLAPNEMVRKHLQEWNVPGGVPDEMFQLRTGDRTHWGPYGHLVRELHFHTSENGQHDYLRLPELVGDVCNAYFENYAHDLTPHYLKVLHPCIIWFQADIVYEKGTLETALAYAYTSVRNLPPDGNSTFGIDREGKSVFRSSIAKIEFLPHGQIY</sequence>
<comment type="caution">
    <text evidence="1">The sequence shown here is derived from an EMBL/GenBank/DDBJ whole genome shotgun (WGS) entry which is preliminary data.</text>
</comment>
<dbReference type="AlphaFoldDB" id="A0A2J4RKQ8"/>
<organism evidence="1 2">
    <name type="scientific">Klebsiella michiganensis</name>
    <dbReference type="NCBI Taxonomy" id="1134687"/>
    <lineage>
        <taxon>Bacteria</taxon>
        <taxon>Pseudomonadati</taxon>
        <taxon>Pseudomonadota</taxon>
        <taxon>Gammaproteobacteria</taxon>
        <taxon>Enterobacterales</taxon>
        <taxon>Enterobacteriaceae</taxon>
        <taxon>Klebsiella/Raoultella group</taxon>
        <taxon>Klebsiella</taxon>
    </lineage>
</organism>
<evidence type="ECO:0000313" key="1">
    <source>
        <dbReference type="EMBL" id="PLL43855.1"/>
    </source>
</evidence>
<protein>
    <submittedName>
        <fullName evidence="1">Uncharacterized protein</fullName>
    </submittedName>
</protein>
<name>A0A2J4RKQ8_9ENTR</name>
<reference evidence="1 2" key="2">
    <citation type="submission" date="2018-01" db="EMBL/GenBank/DDBJ databases">
        <title>Genomic study of Klebsiella pneumoniae.</title>
        <authorList>
            <person name="Yang Y."/>
            <person name="Bicalho R."/>
        </authorList>
    </citation>
    <scope>NUCLEOTIDE SEQUENCE [LARGE SCALE GENOMIC DNA]</scope>
    <source>
        <strain evidence="1 2">A11</strain>
    </source>
</reference>
<accession>A0A2J4RKQ8</accession>
<dbReference type="EMBL" id="PIDS01000045">
    <property type="protein sequence ID" value="PLL43855.1"/>
    <property type="molecule type" value="Genomic_DNA"/>
</dbReference>
<reference evidence="1 2" key="1">
    <citation type="submission" date="2017-11" db="EMBL/GenBank/DDBJ databases">
        <authorList>
            <person name="Han C.G."/>
        </authorList>
    </citation>
    <scope>NUCLEOTIDE SEQUENCE [LARGE SCALE GENOMIC DNA]</scope>
    <source>
        <strain evidence="1 2">A11</strain>
    </source>
</reference>
<dbReference type="Proteomes" id="UP000234505">
    <property type="component" value="Unassembled WGS sequence"/>
</dbReference>
<gene>
    <name evidence="1" type="ORF">CWN50_02930</name>
</gene>
<proteinExistence type="predicted"/>
<evidence type="ECO:0000313" key="2">
    <source>
        <dbReference type="Proteomes" id="UP000234505"/>
    </source>
</evidence>